<reference evidence="8" key="1">
    <citation type="submission" date="2023-10" db="EMBL/GenBank/DDBJ databases">
        <title>Screening of Alkalihalophilus pseudofirmusBZ-TG-HK211 and Its Alleviation of Salt Stress on Rapeseed Growth.</title>
        <authorList>
            <person name="Zhao B."/>
            <person name="Guo T."/>
        </authorList>
    </citation>
    <scope>NUCLEOTIDE SEQUENCE</scope>
    <source>
        <strain evidence="8">BZ-TG-HK211</strain>
    </source>
</reference>
<dbReference type="Pfam" id="PF00158">
    <property type="entry name" value="Sigma54_activat"/>
    <property type="match status" value="1"/>
</dbReference>
<dbReference type="Gene3D" id="1.10.8.60">
    <property type="match status" value="1"/>
</dbReference>
<evidence type="ECO:0000256" key="3">
    <source>
        <dbReference type="ARBA" id="ARBA00023015"/>
    </source>
</evidence>
<sequence length="598" mass="67893">MIVLYKVDEMYVDELAALFEKEKIKVQYFSSLNSLLDQVMNPMIIVTPAIYKKELEHIPLPIIPIMITSWDIQEYVNHSKETSYKVIGTQDEIDWLKKSDSASSFVLLKDASSIAIDDRTAYIAPIWLKKELVHIPLQHLNFVTPGKAVLINIVQIAASLLTFTEEVIRDRYQVDAILDSDHDGIVTVDKDGIIKLVNQHAKRILGLDNHSIGQNITSYIPDSDMLRVLKTGVVEMGDLATVHGRKLVINRYPIKIGKKVIGAVSNFKEITDIQKAELKLRRRLHENGLETVYSLEDIVGRSPIIHSTKKLALKYAATDSTVLITGESGTGKELFAQGIHASSRRSYGPFVGINCSALSENLLESELFGYVEGTFTGALKGGKQGLFELAHGGTLFLDEIGEIPQRIQTLLLRVIQEKTVRRVGGDKIIPVDVRIIAATNRELELEIKEQRFRADLYYRLNVLALDIPPLRERLDDIPDIVEMFMSEFNKERGSIILEVEEGIYRKLKEYEWPGNIRELRNVVERMVVLEEGSVLKADNPFIPFMEEREVSRQAGLKENEQHLIVHALEKYDNNRVLAARSLGIDRTTLWRKIKKYNL</sequence>
<dbReference type="Pfam" id="PF25601">
    <property type="entry name" value="AAA_lid_14"/>
    <property type="match status" value="1"/>
</dbReference>
<dbReference type="PROSITE" id="PS00675">
    <property type="entry name" value="SIGMA54_INTERACT_1"/>
    <property type="match status" value="1"/>
</dbReference>
<evidence type="ECO:0000313" key="8">
    <source>
        <dbReference type="EMBL" id="MDV2884969.1"/>
    </source>
</evidence>
<dbReference type="PROSITE" id="PS50112">
    <property type="entry name" value="PAS"/>
    <property type="match status" value="1"/>
</dbReference>
<dbReference type="PROSITE" id="PS50045">
    <property type="entry name" value="SIGMA54_INTERACT_4"/>
    <property type="match status" value="1"/>
</dbReference>
<dbReference type="InterPro" id="IPR027417">
    <property type="entry name" value="P-loop_NTPase"/>
</dbReference>
<dbReference type="GO" id="GO:0043565">
    <property type="term" value="F:sequence-specific DNA binding"/>
    <property type="evidence" value="ECO:0007669"/>
    <property type="project" value="InterPro"/>
</dbReference>
<dbReference type="InterPro" id="IPR013767">
    <property type="entry name" value="PAS_fold"/>
</dbReference>
<dbReference type="Proteomes" id="UP001285636">
    <property type="component" value="Unassembled WGS sequence"/>
</dbReference>
<dbReference type="InterPro" id="IPR003593">
    <property type="entry name" value="AAA+_ATPase"/>
</dbReference>
<dbReference type="InterPro" id="IPR058031">
    <property type="entry name" value="AAA_lid_NorR"/>
</dbReference>
<proteinExistence type="predicted"/>
<dbReference type="InterPro" id="IPR009057">
    <property type="entry name" value="Homeodomain-like_sf"/>
</dbReference>
<dbReference type="Gene3D" id="3.40.50.300">
    <property type="entry name" value="P-loop containing nucleotide triphosphate hydrolases"/>
    <property type="match status" value="1"/>
</dbReference>
<protein>
    <submittedName>
        <fullName evidence="8">Sigma 54-interacting transcriptional regulator</fullName>
    </submittedName>
</protein>
<dbReference type="PRINTS" id="PR01590">
    <property type="entry name" value="HTHFIS"/>
</dbReference>
<dbReference type="RefSeq" id="WP_323466389.1">
    <property type="nucleotide sequence ID" value="NZ_CP144224.1"/>
</dbReference>
<dbReference type="Gene3D" id="1.10.10.60">
    <property type="entry name" value="Homeodomain-like"/>
    <property type="match status" value="1"/>
</dbReference>
<evidence type="ECO:0000256" key="1">
    <source>
        <dbReference type="ARBA" id="ARBA00022741"/>
    </source>
</evidence>
<dbReference type="CDD" id="cd00130">
    <property type="entry name" value="PAS"/>
    <property type="match status" value="1"/>
</dbReference>
<evidence type="ECO:0000313" key="9">
    <source>
        <dbReference type="Proteomes" id="UP001285636"/>
    </source>
</evidence>
<dbReference type="PANTHER" id="PTHR32071:SF57">
    <property type="entry name" value="C4-DICARBOXYLATE TRANSPORT TRANSCRIPTIONAL REGULATORY PROTEIN DCTD"/>
    <property type="match status" value="1"/>
</dbReference>
<feature type="domain" description="Sigma-54 factor interaction" evidence="6">
    <location>
        <begin position="298"/>
        <end position="528"/>
    </location>
</feature>
<comment type="caution">
    <text evidence="8">The sequence shown here is derived from an EMBL/GenBank/DDBJ whole genome shotgun (WGS) entry which is preliminary data.</text>
</comment>
<dbReference type="PANTHER" id="PTHR32071">
    <property type="entry name" value="TRANSCRIPTIONAL REGULATORY PROTEIN"/>
    <property type="match status" value="1"/>
</dbReference>
<dbReference type="InterPro" id="IPR002197">
    <property type="entry name" value="HTH_Fis"/>
</dbReference>
<accession>A0AAJ2L199</accession>
<dbReference type="GO" id="GO:0005524">
    <property type="term" value="F:ATP binding"/>
    <property type="evidence" value="ECO:0007669"/>
    <property type="project" value="UniProtKB-KW"/>
</dbReference>
<dbReference type="AlphaFoldDB" id="A0AAJ2L199"/>
<evidence type="ECO:0000259" key="6">
    <source>
        <dbReference type="PROSITE" id="PS50045"/>
    </source>
</evidence>
<keyword evidence="5" id="KW-0804">Transcription</keyword>
<evidence type="ECO:0000256" key="2">
    <source>
        <dbReference type="ARBA" id="ARBA00022840"/>
    </source>
</evidence>
<dbReference type="InterPro" id="IPR000014">
    <property type="entry name" value="PAS"/>
</dbReference>
<keyword evidence="3" id="KW-0805">Transcription regulation</keyword>
<gene>
    <name evidence="8" type="ORF">RYX45_07240</name>
</gene>
<dbReference type="PROSITE" id="PS00688">
    <property type="entry name" value="SIGMA54_INTERACT_3"/>
    <property type="match status" value="1"/>
</dbReference>
<evidence type="ECO:0000256" key="5">
    <source>
        <dbReference type="ARBA" id="ARBA00023163"/>
    </source>
</evidence>
<dbReference type="FunFam" id="3.40.50.300:FF:000006">
    <property type="entry name" value="DNA-binding transcriptional regulator NtrC"/>
    <property type="match status" value="1"/>
</dbReference>
<dbReference type="InterPro" id="IPR025662">
    <property type="entry name" value="Sigma_54_int_dom_ATP-bd_1"/>
</dbReference>
<keyword evidence="4" id="KW-0238">DNA-binding</keyword>
<organism evidence="8 9">
    <name type="scientific">Alkalihalophilus pseudofirmus</name>
    <name type="common">Bacillus pseudofirmus</name>
    <dbReference type="NCBI Taxonomy" id="79885"/>
    <lineage>
        <taxon>Bacteria</taxon>
        <taxon>Bacillati</taxon>
        <taxon>Bacillota</taxon>
        <taxon>Bacilli</taxon>
        <taxon>Bacillales</taxon>
        <taxon>Bacillaceae</taxon>
        <taxon>Alkalihalophilus</taxon>
    </lineage>
</organism>
<dbReference type="SUPFAM" id="SSF46689">
    <property type="entry name" value="Homeodomain-like"/>
    <property type="match status" value="1"/>
</dbReference>
<dbReference type="EMBL" id="JAWJAY010000001">
    <property type="protein sequence ID" value="MDV2884969.1"/>
    <property type="molecule type" value="Genomic_DNA"/>
</dbReference>
<keyword evidence="1" id="KW-0547">Nucleotide-binding</keyword>
<dbReference type="SUPFAM" id="SSF55785">
    <property type="entry name" value="PYP-like sensor domain (PAS domain)"/>
    <property type="match status" value="1"/>
</dbReference>
<name>A0AAJ2L199_ALKPS</name>
<dbReference type="InterPro" id="IPR025943">
    <property type="entry name" value="Sigma_54_int_dom_ATP-bd_2"/>
</dbReference>
<dbReference type="Pfam" id="PF02954">
    <property type="entry name" value="HTH_8"/>
    <property type="match status" value="1"/>
</dbReference>
<dbReference type="Gene3D" id="3.30.450.20">
    <property type="entry name" value="PAS domain"/>
    <property type="match status" value="1"/>
</dbReference>
<dbReference type="InterPro" id="IPR002078">
    <property type="entry name" value="Sigma_54_int"/>
</dbReference>
<dbReference type="SMART" id="SM00091">
    <property type="entry name" value="PAS"/>
    <property type="match status" value="1"/>
</dbReference>
<keyword evidence="2" id="KW-0067">ATP-binding</keyword>
<dbReference type="PROSITE" id="PS00676">
    <property type="entry name" value="SIGMA54_INTERACT_2"/>
    <property type="match status" value="1"/>
</dbReference>
<evidence type="ECO:0000256" key="4">
    <source>
        <dbReference type="ARBA" id="ARBA00023125"/>
    </source>
</evidence>
<dbReference type="GO" id="GO:0006355">
    <property type="term" value="P:regulation of DNA-templated transcription"/>
    <property type="evidence" value="ECO:0007669"/>
    <property type="project" value="InterPro"/>
</dbReference>
<dbReference type="InterPro" id="IPR035965">
    <property type="entry name" value="PAS-like_dom_sf"/>
</dbReference>
<dbReference type="SMART" id="SM00382">
    <property type="entry name" value="AAA"/>
    <property type="match status" value="1"/>
</dbReference>
<dbReference type="CDD" id="cd00009">
    <property type="entry name" value="AAA"/>
    <property type="match status" value="1"/>
</dbReference>
<dbReference type="NCBIfam" id="TIGR00229">
    <property type="entry name" value="sensory_box"/>
    <property type="match status" value="1"/>
</dbReference>
<evidence type="ECO:0000259" key="7">
    <source>
        <dbReference type="PROSITE" id="PS50112"/>
    </source>
</evidence>
<dbReference type="InterPro" id="IPR025944">
    <property type="entry name" value="Sigma_54_int_dom_CS"/>
</dbReference>
<dbReference type="Pfam" id="PF00989">
    <property type="entry name" value="PAS"/>
    <property type="match status" value="1"/>
</dbReference>
<dbReference type="SUPFAM" id="SSF52540">
    <property type="entry name" value="P-loop containing nucleoside triphosphate hydrolases"/>
    <property type="match status" value="1"/>
</dbReference>
<feature type="domain" description="PAS" evidence="7">
    <location>
        <begin position="170"/>
        <end position="212"/>
    </location>
</feature>